<reference evidence="8" key="1">
    <citation type="journal article" date="2015" name="PLoS Genet.">
        <title>Genome Sequence and Transcriptome Analyses of Chrysochromulina tobin: Metabolic Tools for Enhanced Algal Fitness in the Prominent Order Prymnesiales (Haptophyceae).</title>
        <authorList>
            <person name="Hovde B.T."/>
            <person name="Deodato C.R."/>
            <person name="Hunsperger H.M."/>
            <person name="Ryken S.A."/>
            <person name="Yost W."/>
            <person name="Jha R.K."/>
            <person name="Patterson J."/>
            <person name="Monnat R.J. Jr."/>
            <person name="Barlow S.B."/>
            <person name="Starkenburg S.R."/>
            <person name="Cattolico R.A."/>
        </authorList>
    </citation>
    <scope>NUCLEOTIDE SEQUENCE</scope>
    <source>
        <strain evidence="8">CCMP291</strain>
    </source>
</reference>
<comment type="subcellular location">
    <subcellularLocation>
        <location evidence="1">Cytoplasm</location>
        <location evidence="1">Cytoskeleton</location>
        <location evidence="1">Microtubule organizing center</location>
        <location evidence="1">Centrosome</location>
    </subcellularLocation>
</comment>
<dbReference type="PANTHER" id="PTHR31144:SF1">
    <property type="entry name" value="UPF0602 PROTEIN C4ORF47"/>
    <property type="match status" value="1"/>
</dbReference>
<evidence type="ECO:0000256" key="4">
    <source>
        <dbReference type="ARBA" id="ARBA00035656"/>
    </source>
</evidence>
<evidence type="ECO:0000256" key="3">
    <source>
        <dbReference type="ARBA" id="ARBA00023212"/>
    </source>
</evidence>
<accession>A0A0M0JJS5</accession>
<comment type="caution">
    <text evidence="7">The sequence shown here is derived from an EMBL/GenBank/DDBJ whole genome shotgun (WGS) entry which is preliminary data.</text>
</comment>
<name>A0A0M0JJS5_9EUKA</name>
<dbReference type="GO" id="GO:0005813">
    <property type="term" value="C:centrosome"/>
    <property type="evidence" value="ECO:0007669"/>
    <property type="project" value="UniProtKB-SubCell"/>
</dbReference>
<feature type="region of interest" description="Disordered" evidence="6">
    <location>
        <begin position="1"/>
        <end position="47"/>
    </location>
</feature>
<sequence length="354" mass="38928">MGRARHGGDGPPPPQLYADGRPTLKKFGTFSTPSFHGVGEPYDDSRQILDRDKGTQMFTNRSKKGQTGGNWNEGRYGKRPPVKPLYEGIKFVEEFKLLQKVNMEERKRDLTTNGFKNPGKPKMNSGVGAYWGCIGPKLPHGYDGILNGKPIDEKGKVPAGTIHEMKQMMTMPGKKGYGASTPGCIFGPGPLKDESGLGKYGGREYKWEKDPWGMAHEKEQEYHRKHIESLQGRPPLVSMCHALDFFDGKKRVAAPEIFTENPRLPERPKSAPYGKPVSDAPFFPAKAPKSGPHATFSKFPVYMDDPDTLKIKKAHDEFAKHPILGAPFKPTGPSSGAPTPSIMFHVPGNNGCGA</sequence>
<dbReference type="Proteomes" id="UP000037460">
    <property type="component" value="Unassembled WGS sequence"/>
</dbReference>
<feature type="compositionally biased region" description="Low complexity" evidence="6">
    <location>
        <begin position="331"/>
        <end position="341"/>
    </location>
</feature>
<keyword evidence="3" id="KW-0206">Cytoskeleton</keyword>
<comment type="similarity">
    <text evidence="4">Belongs to the CFAP96 family.</text>
</comment>
<protein>
    <recommendedName>
        <fullName evidence="5">Cilia-and flagella-associated protein 96</fullName>
    </recommendedName>
</protein>
<keyword evidence="2" id="KW-0963">Cytoplasm</keyword>
<dbReference type="PANTHER" id="PTHR31144">
    <property type="entry name" value="UPF0602 PROTEIN C4ORF47"/>
    <property type="match status" value="1"/>
</dbReference>
<feature type="region of interest" description="Disordered" evidence="6">
    <location>
        <begin position="324"/>
        <end position="354"/>
    </location>
</feature>
<dbReference type="Pfam" id="PF15239">
    <property type="entry name" value="CFAP96-like"/>
    <property type="match status" value="1"/>
</dbReference>
<dbReference type="EMBL" id="JWZX01002845">
    <property type="protein sequence ID" value="KOO26478.1"/>
    <property type="molecule type" value="Genomic_DNA"/>
</dbReference>
<evidence type="ECO:0000256" key="6">
    <source>
        <dbReference type="SAM" id="MobiDB-lite"/>
    </source>
</evidence>
<proteinExistence type="inferred from homology"/>
<evidence type="ECO:0000313" key="8">
    <source>
        <dbReference type="Proteomes" id="UP000037460"/>
    </source>
</evidence>
<evidence type="ECO:0000313" key="7">
    <source>
        <dbReference type="EMBL" id="KOO26478.1"/>
    </source>
</evidence>
<dbReference type="GO" id="GO:0005881">
    <property type="term" value="C:cytoplasmic microtubule"/>
    <property type="evidence" value="ECO:0007669"/>
    <property type="project" value="TreeGrafter"/>
</dbReference>
<organism evidence="7 8">
    <name type="scientific">Chrysochromulina tobinii</name>
    <dbReference type="NCBI Taxonomy" id="1460289"/>
    <lineage>
        <taxon>Eukaryota</taxon>
        <taxon>Haptista</taxon>
        <taxon>Haptophyta</taxon>
        <taxon>Prymnesiophyceae</taxon>
        <taxon>Prymnesiales</taxon>
        <taxon>Chrysochromulinaceae</taxon>
        <taxon>Chrysochromulina</taxon>
    </lineage>
</organism>
<dbReference type="InterPro" id="IPR029358">
    <property type="entry name" value="CFAP96"/>
</dbReference>
<evidence type="ECO:0000256" key="1">
    <source>
        <dbReference type="ARBA" id="ARBA00004300"/>
    </source>
</evidence>
<dbReference type="AlphaFoldDB" id="A0A0M0JJS5"/>
<evidence type="ECO:0000256" key="2">
    <source>
        <dbReference type="ARBA" id="ARBA00022490"/>
    </source>
</evidence>
<gene>
    <name evidence="7" type="ORF">Ctob_002814</name>
</gene>
<keyword evidence="8" id="KW-1185">Reference proteome</keyword>
<dbReference type="OrthoDB" id="283553at2759"/>
<evidence type="ECO:0000256" key="5">
    <source>
        <dbReference type="ARBA" id="ARBA00035693"/>
    </source>
</evidence>